<name>A0A5D4JDL7_9ACTN</name>
<evidence type="ECO:0008006" key="3">
    <source>
        <dbReference type="Google" id="ProtNLM"/>
    </source>
</evidence>
<gene>
    <name evidence="1" type="ORF">FY004_17890</name>
</gene>
<dbReference type="SUPFAM" id="SSF160631">
    <property type="entry name" value="SMI1/KNR4-like"/>
    <property type="match status" value="1"/>
</dbReference>
<comment type="caution">
    <text evidence="1">The sequence shown here is derived from an EMBL/GenBank/DDBJ whole genome shotgun (WGS) entry which is preliminary data.</text>
</comment>
<proteinExistence type="predicted"/>
<dbReference type="EMBL" id="VSZQ01000090">
    <property type="protein sequence ID" value="TYR63228.1"/>
    <property type="molecule type" value="Genomic_DNA"/>
</dbReference>
<sequence>MRDDIAEFARITGVVPGTAGPALPWGDTRAAYGLDLPADYRAFVDAYGPGTVGSRLTPLIPLPPYGVGTGVAALGPVLDVAAEIGALLRGLREKYPEGFPYFFYPEAGGLLAWGGGVGGEQCFWLTEDVDPDAWPVVVWDRADWRRYDMGMVALLNRALGRQDAFLDELVGPRHGEPLWNPER</sequence>
<dbReference type="AlphaFoldDB" id="A0A5D4JDL7"/>
<dbReference type="InterPro" id="IPR037883">
    <property type="entry name" value="Knr4/Smi1-like_sf"/>
</dbReference>
<dbReference type="RefSeq" id="WP_148903122.1">
    <property type="nucleotide sequence ID" value="NZ_VSZQ01000090.1"/>
</dbReference>
<dbReference type="Proteomes" id="UP000323242">
    <property type="component" value="Unassembled WGS sequence"/>
</dbReference>
<organism evidence="1 2">
    <name type="scientific">Streptomyces parvus</name>
    <dbReference type="NCBI Taxonomy" id="66428"/>
    <lineage>
        <taxon>Bacteria</taxon>
        <taxon>Bacillati</taxon>
        <taxon>Actinomycetota</taxon>
        <taxon>Actinomycetes</taxon>
        <taxon>Kitasatosporales</taxon>
        <taxon>Streptomycetaceae</taxon>
        <taxon>Streptomyces</taxon>
    </lineage>
</organism>
<accession>A0A5D4JDL7</accession>
<evidence type="ECO:0000313" key="2">
    <source>
        <dbReference type="Proteomes" id="UP000323242"/>
    </source>
</evidence>
<evidence type="ECO:0000313" key="1">
    <source>
        <dbReference type="EMBL" id="TYR63228.1"/>
    </source>
</evidence>
<keyword evidence="2" id="KW-1185">Reference proteome</keyword>
<protein>
    <recommendedName>
        <fullName evidence="3">SMI1/KNR4 family protein</fullName>
    </recommendedName>
</protein>
<reference evidence="1 2" key="1">
    <citation type="submission" date="2019-08" db="EMBL/GenBank/DDBJ databases">
        <title>Draft genome for granaticin producer strain Streptomyces parvus C05.</title>
        <authorList>
            <person name="Gonzalez-Pimentel J.L."/>
        </authorList>
    </citation>
    <scope>NUCLEOTIDE SEQUENCE [LARGE SCALE GENOMIC DNA]</scope>
    <source>
        <strain evidence="1 2">C05</strain>
    </source>
</reference>